<sequence length="96" mass="10936">MLDGNSAGLHHNATKCRYGVCFADMEFLLDRWMLNGCVCLVRYPPVVDQFAKPWVTLAAGEVWKACYVFPLSRMTRLEAVDEAWKVCFDFPGNQLT</sequence>
<proteinExistence type="predicted"/>
<protein>
    <submittedName>
        <fullName evidence="1">Uncharacterized protein</fullName>
    </submittedName>
</protein>
<dbReference type="Proteomes" id="UP001279734">
    <property type="component" value="Unassembled WGS sequence"/>
</dbReference>
<accession>A0AAD3THB7</accession>
<dbReference type="AlphaFoldDB" id="A0AAD3THB7"/>
<reference evidence="1" key="1">
    <citation type="submission" date="2023-05" db="EMBL/GenBank/DDBJ databases">
        <title>Nepenthes gracilis genome sequencing.</title>
        <authorList>
            <person name="Fukushima K."/>
        </authorList>
    </citation>
    <scope>NUCLEOTIDE SEQUENCE</scope>
    <source>
        <strain evidence="1">SING2019-196</strain>
    </source>
</reference>
<evidence type="ECO:0000313" key="2">
    <source>
        <dbReference type="Proteomes" id="UP001279734"/>
    </source>
</evidence>
<dbReference type="EMBL" id="BSYO01000035">
    <property type="protein sequence ID" value="GMH29089.1"/>
    <property type="molecule type" value="Genomic_DNA"/>
</dbReference>
<evidence type="ECO:0000313" key="1">
    <source>
        <dbReference type="EMBL" id="GMH29089.1"/>
    </source>
</evidence>
<keyword evidence="2" id="KW-1185">Reference proteome</keyword>
<gene>
    <name evidence="1" type="ORF">Nepgr_030932</name>
</gene>
<comment type="caution">
    <text evidence="1">The sequence shown here is derived from an EMBL/GenBank/DDBJ whole genome shotgun (WGS) entry which is preliminary data.</text>
</comment>
<name>A0AAD3THB7_NEPGR</name>
<organism evidence="1 2">
    <name type="scientific">Nepenthes gracilis</name>
    <name type="common">Slender pitcher plant</name>
    <dbReference type="NCBI Taxonomy" id="150966"/>
    <lineage>
        <taxon>Eukaryota</taxon>
        <taxon>Viridiplantae</taxon>
        <taxon>Streptophyta</taxon>
        <taxon>Embryophyta</taxon>
        <taxon>Tracheophyta</taxon>
        <taxon>Spermatophyta</taxon>
        <taxon>Magnoliopsida</taxon>
        <taxon>eudicotyledons</taxon>
        <taxon>Gunneridae</taxon>
        <taxon>Pentapetalae</taxon>
        <taxon>Caryophyllales</taxon>
        <taxon>Nepenthaceae</taxon>
        <taxon>Nepenthes</taxon>
    </lineage>
</organism>